<comment type="caution">
    <text evidence="1">The sequence shown here is derived from an EMBL/GenBank/DDBJ whole genome shotgun (WGS) entry which is preliminary data.</text>
</comment>
<dbReference type="Proteomes" id="UP000608420">
    <property type="component" value="Unassembled WGS sequence"/>
</dbReference>
<proteinExistence type="predicted"/>
<dbReference type="Pfam" id="PF19468">
    <property type="entry name" value="DUF6005"/>
    <property type="match status" value="1"/>
</dbReference>
<reference evidence="2" key="1">
    <citation type="journal article" date="2019" name="Int. J. Syst. Evol. Microbiol.">
        <title>The Global Catalogue of Microorganisms (GCM) 10K type strain sequencing project: providing services to taxonomists for standard genome sequencing and annotation.</title>
        <authorList>
            <consortium name="The Broad Institute Genomics Platform"/>
            <consortium name="The Broad Institute Genome Sequencing Center for Infectious Disease"/>
            <person name="Wu L."/>
            <person name="Ma J."/>
        </authorList>
    </citation>
    <scope>NUCLEOTIDE SEQUENCE [LARGE SCALE GENOMIC DNA]</scope>
    <source>
        <strain evidence="2">CGMCC 1.15420</strain>
    </source>
</reference>
<dbReference type="InterPro" id="IPR046047">
    <property type="entry name" value="DUF6005"/>
</dbReference>
<dbReference type="RefSeq" id="WP_120463095.1">
    <property type="nucleotide sequence ID" value="NZ_BMIW01000005.1"/>
</dbReference>
<dbReference type="EMBL" id="BMIW01000005">
    <property type="protein sequence ID" value="GGF90641.1"/>
    <property type="molecule type" value="Genomic_DNA"/>
</dbReference>
<evidence type="ECO:0000313" key="1">
    <source>
        <dbReference type="EMBL" id="GGF90641.1"/>
    </source>
</evidence>
<keyword evidence="2" id="KW-1185">Reference proteome</keyword>
<protein>
    <recommendedName>
        <fullName evidence="3">Peptidase C39-like domain-containing protein</fullName>
    </recommendedName>
</protein>
<organism evidence="1 2">
    <name type="scientific">Paenibacillus aceti</name>
    <dbReference type="NCBI Taxonomy" id="1820010"/>
    <lineage>
        <taxon>Bacteria</taxon>
        <taxon>Bacillati</taxon>
        <taxon>Bacillota</taxon>
        <taxon>Bacilli</taxon>
        <taxon>Bacillales</taxon>
        <taxon>Paenibacillaceae</taxon>
        <taxon>Paenibacillus</taxon>
    </lineage>
</organism>
<evidence type="ECO:0000313" key="2">
    <source>
        <dbReference type="Proteomes" id="UP000608420"/>
    </source>
</evidence>
<sequence length="321" mass="37283">MKQPKQTVVKLAAMECAASCLMTYLQMKGMSYRYFLMNYWSLVYDSKLIMSGKKIRLYRLDYFYGIRSELKKGTKDALIHLLDSGSMAMLMCKTTNLDYFPRELMTHEGNGIRHFILIQGYDQDKDEFLVADPTADFTGRITSAQLSKAGADRKDSVSMYYHTLEPSSSDFVSPDPKEAFHYAASQNLQLYVKSDHNFGRKAIDKFSEELVQSANWNKELRDQWIFQNNITISSIVKTRAAVWNSFREMHMMSPSQIEEGNSWIDSIVKLWTTVNFLLIKYKKNGDTHLLESLLEKLEEIKQREIQFLTKIEQIGSELREI</sequence>
<evidence type="ECO:0008006" key="3">
    <source>
        <dbReference type="Google" id="ProtNLM"/>
    </source>
</evidence>
<accession>A0ABQ1VSG8</accession>
<gene>
    <name evidence="1" type="ORF">GCM10010913_10140</name>
</gene>
<name>A0ABQ1VSG8_9BACL</name>